<keyword evidence="9 10" id="KW-0472">Membrane</keyword>
<feature type="repeat" description="Solcar" evidence="10">
    <location>
        <begin position="236"/>
        <end position="326"/>
    </location>
</feature>
<dbReference type="InterPro" id="IPR045315">
    <property type="entry name" value="Mtm1-like"/>
</dbReference>
<dbReference type="SUPFAM" id="SSF103506">
    <property type="entry name" value="Mitochondrial carrier"/>
    <property type="match status" value="1"/>
</dbReference>
<dbReference type="OrthoDB" id="1747031at2759"/>
<dbReference type="InterPro" id="IPR023395">
    <property type="entry name" value="MCP_dom_sf"/>
</dbReference>
<dbReference type="EMBL" id="SPLM01000073">
    <property type="protein sequence ID" value="TMW62497.1"/>
    <property type="molecule type" value="Genomic_DNA"/>
</dbReference>
<dbReference type="AlphaFoldDB" id="A0A8K1CFR7"/>
<dbReference type="Gene3D" id="1.50.40.10">
    <property type="entry name" value="Mitochondrial carrier domain"/>
    <property type="match status" value="1"/>
</dbReference>
<evidence type="ECO:0000256" key="6">
    <source>
        <dbReference type="ARBA" id="ARBA00022792"/>
    </source>
</evidence>
<evidence type="ECO:0000256" key="9">
    <source>
        <dbReference type="ARBA" id="ARBA00023136"/>
    </source>
</evidence>
<dbReference type="PANTHER" id="PTHR45760">
    <property type="entry name" value="FI19922P1-RELATED"/>
    <property type="match status" value="1"/>
</dbReference>
<keyword evidence="14" id="KW-1185">Reference proteome</keyword>
<accession>A0A8K1CFR7</accession>
<sequence length="330" mass="35960">MDETLKKSCAASIGALLTSLAVAPLEVVKTRLQVQAPDIVHVPQELKKASHYCFSNGLMDTILPKDRLLKRCQCKAEEICSSQKPTSLIRTMARIVRLEGPLALYAGLPPTLLIAVPSTAMYFTSYEAILRRLRETFPNQNTGTLAMAAGSIARTGAATVFSPLEVIRVQMQATTNSESFLTHLRQVMSGGPRRLCAGLGATLARDIPFSAMYWYGIETSKPYLSQHLSIEDPQRKHVVVAFLSGVLAGTLATFITHPFDVVKTRAQVSAYSETSTGRPRTSLQLLKHVWQTEGMRGVSSGLTPRVIKVAPACAIMISTYEAAKIALKIQ</sequence>
<protein>
    <recommendedName>
        <fullName evidence="15">Mitochondrial carrier protein</fullName>
    </recommendedName>
</protein>
<keyword evidence="7 12" id="KW-1133">Transmembrane helix</keyword>
<dbReference type="GO" id="GO:0005743">
    <property type="term" value="C:mitochondrial inner membrane"/>
    <property type="evidence" value="ECO:0007669"/>
    <property type="project" value="UniProtKB-SubCell"/>
</dbReference>
<dbReference type="PANTHER" id="PTHR45760:SF2">
    <property type="entry name" value="FI19922P1-RELATED"/>
    <property type="match status" value="1"/>
</dbReference>
<feature type="repeat" description="Solcar" evidence="10">
    <location>
        <begin position="2"/>
        <end position="132"/>
    </location>
</feature>
<evidence type="ECO:0000256" key="7">
    <source>
        <dbReference type="ARBA" id="ARBA00022989"/>
    </source>
</evidence>
<keyword evidence="8" id="KW-0496">Mitochondrion</keyword>
<dbReference type="Proteomes" id="UP000794436">
    <property type="component" value="Unassembled WGS sequence"/>
</dbReference>
<evidence type="ECO:0000256" key="11">
    <source>
        <dbReference type="RuleBase" id="RU000488"/>
    </source>
</evidence>
<keyword evidence="5" id="KW-0677">Repeat</keyword>
<evidence type="ECO:0000256" key="4">
    <source>
        <dbReference type="ARBA" id="ARBA00022692"/>
    </source>
</evidence>
<evidence type="ECO:0000256" key="12">
    <source>
        <dbReference type="SAM" id="Phobius"/>
    </source>
</evidence>
<comment type="subcellular location">
    <subcellularLocation>
        <location evidence="1">Mitochondrion inner membrane</location>
        <topology evidence="1">Multi-pass membrane protein</topology>
    </subcellularLocation>
</comment>
<evidence type="ECO:0000256" key="3">
    <source>
        <dbReference type="ARBA" id="ARBA00022448"/>
    </source>
</evidence>
<evidence type="ECO:0000256" key="5">
    <source>
        <dbReference type="ARBA" id="ARBA00022737"/>
    </source>
</evidence>
<keyword evidence="6" id="KW-0999">Mitochondrion inner membrane</keyword>
<proteinExistence type="inferred from homology"/>
<dbReference type="InterPro" id="IPR018108">
    <property type="entry name" value="MCP_transmembrane"/>
</dbReference>
<evidence type="ECO:0008006" key="15">
    <source>
        <dbReference type="Google" id="ProtNLM"/>
    </source>
</evidence>
<comment type="similarity">
    <text evidence="2 11">Belongs to the mitochondrial carrier (TC 2.A.29) family.</text>
</comment>
<gene>
    <name evidence="13" type="ORF">Poli38472_005115</name>
</gene>
<feature type="repeat" description="Solcar" evidence="10">
    <location>
        <begin position="141"/>
        <end position="223"/>
    </location>
</feature>
<evidence type="ECO:0000313" key="13">
    <source>
        <dbReference type="EMBL" id="TMW62497.1"/>
    </source>
</evidence>
<comment type="caution">
    <text evidence="13">The sequence shown here is derived from an EMBL/GenBank/DDBJ whole genome shotgun (WGS) entry which is preliminary data.</text>
</comment>
<evidence type="ECO:0000313" key="14">
    <source>
        <dbReference type="Proteomes" id="UP000794436"/>
    </source>
</evidence>
<evidence type="ECO:0000256" key="10">
    <source>
        <dbReference type="PROSITE-ProRule" id="PRU00282"/>
    </source>
</evidence>
<evidence type="ECO:0000256" key="2">
    <source>
        <dbReference type="ARBA" id="ARBA00006375"/>
    </source>
</evidence>
<dbReference type="GO" id="GO:1990542">
    <property type="term" value="P:mitochondrial transmembrane transport"/>
    <property type="evidence" value="ECO:0007669"/>
    <property type="project" value="InterPro"/>
</dbReference>
<dbReference type="Pfam" id="PF00153">
    <property type="entry name" value="Mito_carr"/>
    <property type="match status" value="4"/>
</dbReference>
<keyword evidence="4 10" id="KW-0812">Transmembrane</keyword>
<evidence type="ECO:0000256" key="8">
    <source>
        <dbReference type="ARBA" id="ARBA00023128"/>
    </source>
</evidence>
<keyword evidence="3 11" id="KW-0813">Transport</keyword>
<reference evidence="13" key="1">
    <citation type="submission" date="2019-03" db="EMBL/GenBank/DDBJ databases">
        <title>Long read genome sequence of the mycoparasitic Pythium oligandrum ATCC 38472 isolated from sugarbeet rhizosphere.</title>
        <authorList>
            <person name="Gaulin E."/>
        </authorList>
    </citation>
    <scope>NUCLEOTIDE SEQUENCE</scope>
    <source>
        <strain evidence="13">ATCC 38472_TT</strain>
    </source>
</reference>
<name>A0A8K1CFR7_PYTOL</name>
<organism evidence="13 14">
    <name type="scientific">Pythium oligandrum</name>
    <name type="common">Mycoparasitic fungus</name>
    <dbReference type="NCBI Taxonomy" id="41045"/>
    <lineage>
        <taxon>Eukaryota</taxon>
        <taxon>Sar</taxon>
        <taxon>Stramenopiles</taxon>
        <taxon>Oomycota</taxon>
        <taxon>Peronosporomycetes</taxon>
        <taxon>Pythiales</taxon>
        <taxon>Pythiaceae</taxon>
        <taxon>Pythium</taxon>
    </lineage>
</organism>
<feature type="transmembrane region" description="Helical" evidence="12">
    <location>
        <begin position="102"/>
        <end position="124"/>
    </location>
</feature>
<dbReference type="PROSITE" id="PS50920">
    <property type="entry name" value="SOLCAR"/>
    <property type="match status" value="3"/>
</dbReference>
<evidence type="ECO:0000256" key="1">
    <source>
        <dbReference type="ARBA" id="ARBA00004448"/>
    </source>
</evidence>